<keyword evidence="6 9" id="KW-0812">Transmembrane</keyword>
<dbReference type="RefSeq" id="WP_182517008.1">
    <property type="nucleotide sequence ID" value="NZ_JACGXP010000008.1"/>
</dbReference>
<feature type="transmembrane region" description="Helical" evidence="9">
    <location>
        <begin position="241"/>
        <end position="261"/>
    </location>
</feature>
<feature type="transmembrane region" description="Helical" evidence="9">
    <location>
        <begin position="75"/>
        <end position="95"/>
    </location>
</feature>
<keyword evidence="5" id="KW-0762">Sugar transport</keyword>
<organism evidence="11 12">
    <name type="scientific">Curtobacterium pusillum</name>
    <dbReference type="NCBI Taxonomy" id="69373"/>
    <lineage>
        <taxon>Bacteria</taxon>
        <taxon>Bacillati</taxon>
        <taxon>Actinomycetota</taxon>
        <taxon>Actinomycetes</taxon>
        <taxon>Micrococcales</taxon>
        <taxon>Microbacteriaceae</taxon>
        <taxon>Curtobacterium</taxon>
    </lineage>
</organism>
<comment type="subcellular location">
    <subcellularLocation>
        <location evidence="1">Cell membrane</location>
        <topology evidence="1">Multi-pass membrane protein</topology>
    </subcellularLocation>
</comment>
<evidence type="ECO:0000256" key="1">
    <source>
        <dbReference type="ARBA" id="ARBA00004651"/>
    </source>
</evidence>
<dbReference type="GO" id="GO:0005886">
    <property type="term" value="C:plasma membrane"/>
    <property type="evidence" value="ECO:0007669"/>
    <property type="project" value="UniProtKB-SubCell"/>
</dbReference>
<feature type="transmembrane region" description="Helical" evidence="9">
    <location>
        <begin position="209"/>
        <end position="235"/>
    </location>
</feature>
<keyword evidence="3" id="KW-0813">Transport</keyword>
<proteinExistence type="inferred from homology"/>
<feature type="transmembrane region" description="Helical" evidence="9">
    <location>
        <begin position="304"/>
        <end position="324"/>
    </location>
</feature>
<evidence type="ECO:0000256" key="5">
    <source>
        <dbReference type="ARBA" id="ARBA00022597"/>
    </source>
</evidence>
<dbReference type="PANTHER" id="PTHR23535:SF2">
    <property type="entry name" value="SUGAR EFFLUX TRANSPORTER A-RELATED"/>
    <property type="match status" value="1"/>
</dbReference>
<name>A0AAW3TAK8_9MICO</name>
<dbReference type="InterPro" id="IPR020846">
    <property type="entry name" value="MFS_dom"/>
</dbReference>
<feature type="transmembrane region" description="Helical" evidence="9">
    <location>
        <begin position="47"/>
        <end position="68"/>
    </location>
</feature>
<keyword evidence="4" id="KW-1003">Cell membrane</keyword>
<evidence type="ECO:0000259" key="10">
    <source>
        <dbReference type="PROSITE" id="PS50850"/>
    </source>
</evidence>
<dbReference type="PROSITE" id="PS50850">
    <property type="entry name" value="MFS"/>
    <property type="match status" value="1"/>
</dbReference>
<keyword evidence="8 9" id="KW-0472">Membrane</keyword>
<dbReference type="SUPFAM" id="SSF103473">
    <property type="entry name" value="MFS general substrate transporter"/>
    <property type="match status" value="1"/>
</dbReference>
<evidence type="ECO:0000313" key="11">
    <source>
        <dbReference type="EMBL" id="MBA8992143.1"/>
    </source>
</evidence>
<accession>A0AAW3TAK8</accession>
<feature type="transmembrane region" description="Helical" evidence="9">
    <location>
        <begin position="101"/>
        <end position="122"/>
    </location>
</feature>
<dbReference type="AlphaFoldDB" id="A0AAW3TAK8"/>
<evidence type="ECO:0000256" key="9">
    <source>
        <dbReference type="SAM" id="Phobius"/>
    </source>
</evidence>
<gene>
    <name evidence="11" type="ORF">FHW23_003431</name>
</gene>
<feature type="domain" description="Major facilitator superfamily (MFS) profile" evidence="10">
    <location>
        <begin position="10"/>
        <end position="385"/>
    </location>
</feature>
<protein>
    <submittedName>
        <fullName evidence="11">SET family sugar efflux transporter-like MFS transporter</fullName>
    </submittedName>
</protein>
<feature type="transmembrane region" description="Helical" evidence="9">
    <location>
        <begin position="273"/>
        <end position="292"/>
    </location>
</feature>
<evidence type="ECO:0000256" key="6">
    <source>
        <dbReference type="ARBA" id="ARBA00022692"/>
    </source>
</evidence>
<feature type="transmembrane region" description="Helical" evidence="9">
    <location>
        <begin position="12"/>
        <end position="41"/>
    </location>
</feature>
<reference evidence="11 12" key="1">
    <citation type="submission" date="2020-07" db="EMBL/GenBank/DDBJ databases">
        <title>Above-ground endophytic microbial communities from plants in different locations in the United States.</title>
        <authorList>
            <person name="Frank C."/>
        </authorList>
    </citation>
    <scope>NUCLEOTIDE SEQUENCE [LARGE SCALE GENOMIC DNA]</scope>
    <source>
        <strain evidence="11 12">WPL5_2</strain>
    </source>
</reference>
<comment type="caution">
    <text evidence="11">The sequence shown here is derived from an EMBL/GenBank/DDBJ whole genome shotgun (WGS) entry which is preliminary data.</text>
</comment>
<comment type="similarity">
    <text evidence="2">Belongs to the major facilitator superfamily. Set transporter family.</text>
</comment>
<dbReference type="EMBL" id="JACGXP010000008">
    <property type="protein sequence ID" value="MBA8992143.1"/>
    <property type="molecule type" value="Genomic_DNA"/>
</dbReference>
<evidence type="ECO:0000313" key="12">
    <source>
        <dbReference type="Proteomes" id="UP000590225"/>
    </source>
</evidence>
<dbReference type="Gene3D" id="1.20.1250.20">
    <property type="entry name" value="MFS general substrate transporter like domains"/>
    <property type="match status" value="1"/>
</dbReference>
<evidence type="ECO:0000256" key="3">
    <source>
        <dbReference type="ARBA" id="ARBA00022448"/>
    </source>
</evidence>
<dbReference type="InterPro" id="IPR036259">
    <property type="entry name" value="MFS_trans_sf"/>
</dbReference>
<dbReference type="PANTHER" id="PTHR23535">
    <property type="entry name" value="SUGAR EFFLUX TRANSPORTER A-RELATED"/>
    <property type="match status" value="1"/>
</dbReference>
<feature type="transmembrane region" description="Helical" evidence="9">
    <location>
        <begin position="336"/>
        <end position="355"/>
    </location>
</feature>
<feature type="transmembrane region" description="Helical" evidence="9">
    <location>
        <begin position="361"/>
        <end position="381"/>
    </location>
</feature>
<feature type="transmembrane region" description="Helical" evidence="9">
    <location>
        <begin position="134"/>
        <end position="152"/>
    </location>
</feature>
<evidence type="ECO:0000256" key="8">
    <source>
        <dbReference type="ARBA" id="ARBA00023136"/>
    </source>
</evidence>
<evidence type="ECO:0000256" key="7">
    <source>
        <dbReference type="ARBA" id="ARBA00022989"/>
    </source>
</evidence>
<dbReference type="Pfam" id="PF07690">
    <property type="entry name" value="MFS_1"/>
    <property type="match status" value="1"/>
</dbReference>
<dbReference type="GO" id="GO:0022857">
    <property type="term" value="F:transmembrane transporter activity"/>
    <property type="evidence" value="ECO:0007669"/>
    <property type="project" value="InterPro"/>
</dbReference>
<sequence length="389" mass="40428">MTPAAVQQRGKVLWPVAAWFWALQFAVLNPLLAVLLVALYNATPTEVGWILGLYNVGGFVASLVIPSLADRAGDYLRPLVCCALGGLALVVVLALTTSLPVVVLALVILGGPPGVGSTLLFAQLRHEGAPPARVIRTRAIVSFAWVIGPPLATLVTGAAGTPAALALLAGIGVVNVITALLLLRPRGDAPADAATRPRLPAQLRGWNRWGVVGAFTLLQATNIATVTIATLFVSHTLGAPIIWAGLTLGAAALLEIPALLLIGRLQEHRSVRLLLVGGWASGIAYYGLAAIVRDPWQLLALQPLNAWFFATVAGLGLTVFQEVFPSPGLASGLFTNTRRAGAVLAGLLIAVLGTFPSPYRAVYVAASIVVFIVLAGAAAVITRHRSAAR</sequence>
<dbReference type="Proteomes" id="UP000590225">
    <property type="component" value="Unassembled WGS sequence"/>
</dbReference>
<feature type="transmembrane region" description="Helical" evidence="9">
    <location>
        <begin position="164"/>
        <end position="183"/>
    </location>
</feature>
<evidence type="ECO:0000256" key="4">
    <source>
        <dbReference type="ARBA" id="ARBA00022475"/>
    </source>
</evidence>
<dbReference type="InterPro" id="IPR011701">
    <property type="entry name" value="MFS"/>
</dbReference>
<evidence type="ECO:0000256" key="2">
    <source>
        <dbReference type="ARBA" id="ARBA00006523"/>
    </source>
</evidence>
<keyword evidence="7 9" id="KW-1133">Transmembrane helix</keyword>